<accession>A0A556AYY7</accession>
<comment type="caution">
    <text evidence="7">The sequence shown here is derived from an EMBL/GenBank/DDBJ whole genome shotgun (WGS) entry which is preliminary data.</text>
</comment>
<evidence type="ECO:0000256" key="4">
    <source>
        <dbReference type="ARBA" id="ARBA00022989"/>
    </source>
</evidence>
<evidence type="ECO:0000256" key="3">
    <source>
        <dbReference type="ARBA" id="ARBA00022692"/>
    </source>
</evidence>
<feature type="transmembrane region" description="Helical" evidence="6">
    <location>
        <begin position="56"/>
        <end position="77"/>
    </location>
</feature>
<reference evidence="7 8" key="1">
    <citation type="submission" date="2019-07" db="EMBL/GenBank/DDBJ databases">
        <title>Qingshengfaniella alkalisoli gen. nov., sp. nov., isolated from saline soil.</title>
        <authorList>
            <person name="Xu L."/>
            <person name="Huang X.-X."/>
            <person name="Sun J.-Q."/>
        </authorList>
    </citation>
    <scope>NUCLEOTIDE SEQUENCE [LARGE SCALE GENOMIC DNA]</scope>
    <source>
        <strain evidence="7 8">DSM 27279</strain>
    </source>
</reference>
<dbReference type="Proteomes" id="UP000318405">
    <property type="component" value="Unassembled WGS sequence"/>
</dbReference>
<dbReference type="GO" id="GO:0005886">
    <property type="term" value="C:plasma membrane"/>
    <property type="evidence" value="ECO:0007669"/>
    <property type="project" value="UniProtKB-SubCell"/>
</dbReference>
<dbReference type="AlphaFoldDB" id="A0A556AYY7"/>
<dbReference type="OrthoDB" id="385012at2"/>
<gene>
    <name evidence="7" type="ORF">FOZ76_05740</name>
</gene>
<dbReference type="PANTHER" id="PTHR33931:SF2">
    <property type="entry name" value="HOLIN-LIKE PROTEIN CIDA"/>
    <property type="match status" value="1"/>
</dbReference>
<keyword evidence="8" id="KW-1185">Reference proteome</keyword>
<dbReference type="PANTHER" id="PTHR33931">
    <property type="entry name" value="HOLIN-LIKE PROTEIN CIDA-RELATED"/>
    <property type="match status" value="1"/>
</dbReference>
<protein>
    <submittedName>
        <fullName evidence="7">CidA/LrgA family protein</fullName>
    </submittedName>
</protein>
<proteinExistence type="predicted"/>
<evidence type="ECO:0000256" key="6">
    <source>
        <dbReference type="SAM" id="Phobius"/>
    </source>
</evidence>
<dbReference type="EMBL" id="VLTJ01000008">
    <property type="protein sequence ID" value="TSH97655.1"/>
    <property type="molecule type" value="Genomic_DNA"/>
</dbReference>
<keyword evidence="4 6" id="KW-1133">Transmembrane helix</keyword>
<evidence type="ECO:0000313" key="8">
    <source>
        <dbReference type="Proteomes" id="UP000318405"/>
    </source>
</evidence>
<organism evidence="7 8">
    <name type="scientific">Verticiella sediminum</name>
    <dbReference type="NCBI Taxonomy" id="1247510"/>
    <lineage>
        <taxon>Bacteria</taxon>
        <taxon>Pseudomonadati</taxon>
        <taxon>Pseudomonadota</taxon>
        <taxon>Betaproteobacteria</taxon>
        <taxon>Burkholderiales</taxon>
        <taxon>Alcaligenaceae</taxon>
        <taxon>Verticiella</taxon>
    </lineage>
</organism>
<feature type="transmembrane region" description="Helical" evidence="6">
    <location>
        <begin position="27"/>
        <end position="44"/>
    </location>
</feature>
<evidence type="ECO:0000313" key="7">
    <source>
        <dbReference type="EMBL" id="TSH97655.1"/>
    </source>
</evidence>
<dbReference type="RefSeq" id="WP_143947180.1">
    <property type="nucleotide sequence ID" value="NZ_BAABMB010000004.1"/>
</dbReference>
<evidence type="ECO:0000256" key="1">
    <source>
        <dbReference type="ARBA" id="ARBA00004651"/>
    </source>
</evidence>
<keyword evidence="2" id="KW-1003">Cell membrane</keyword>
<comment type="subcellular location">
    <subcellularLocation>
        <location evidence="1">Cell membrane</location>
        <topology evidence="1">Multi-pass membrane protein</topology>
    </subcellularLocation>
</comment>
<name>A0A556AYY7_9BURK</name>
<keyword evidence="5 6" id="KW-0472">Membrane</keyword>
<evidence type="ECO:0000256" key="5">
    <source>
        <dbReference type="ARBA" id="ARBA00023136"/>
    </source>
</evidence>
<feature type="transmembrane region" description="Helical" evidence="6">
    <location>
        <begin position="83"/>
        <end position="106"/>
    </location>
</feature>
<dbReference type="InterPro" id="IPR005538">
    <property type="entry name" value="LrgA/CidA"/>
</dbReference>
<sequence>MSPLIGFTCLLACQLLGEAIAHWARLPFPGAVLGLLLLLPLLAWQRVREPVAQAAGFLLSHLSLLFIPAGVGVLAHLELLQAYGGRLALILIVSTWIGMIVTVLALRAGKEPDDA</sequence>
<dbReference type="Pfam" id="PF03788">
    <property type="entry name" value="LrgA"/>
    <property type="match status" value="1"/>
</dbReference>
<keyword evidence="3 6" id="KW-0812">Transmembrane</keyword>
<evidence type="ECO:0000256" key="2">
    <source>
        <dbReference type="ARBA" id="ARBA00022475"/>
    </source>
</evidence>